<protein>
    <recommendedName>
        <fullName evidence="13">Protein kinase domain-containing protein</fullName>
    </recommendedName>
</protein>
<dbReference type="PROSITE" id="PS50011">
    <property type="entry name" value="PROTEIN_KINASE_DOM"/>
    <property type="match status" value="1"/>
</dbReference>
<proteinExistence type="predicted"/>
<feature type="chain" id="PRO_5024392544" description="Protein kinase domain-containing protein" evidence="12">
    <location>
        <begin position="30"/>
        <end position="541"/>
    </location>
</feature>
<keyword evidence="15" id="KW-1185">Reference proteome</keyword>
<feature type="signal peptide" evidence="12">
    <location>
        <begin position="1"/>
        <end position="29"/>
    </location>
</feature>
<comment type="caution">
    <text evidence="14">The sequence shown here is derived from an EMBL/GenBank/DDBJ whole genome shotgun (WGS) entry which is preliminary data.</text>
</comment>
<organism evidence="14 15">
    <name type="scientific">Mikania micrantha</name>
    <name type="common">bitter vine</name>
    <dbReference type="NCBI Taxonomy" id="192012"/>
    <lineage>
        <taxon>Eukaryota</taxon>
        <taxon>Viridiplantae</taxon>
        <taxon>Streptophyta</taxon>
        <taxon>Embryophyta</taxon>
        <taxon>Tracheophyta</taxon>
        <taxon>Spermatophyta</taxon>
        <taxon>Magnoliopsida</taxon>
        <taxon>eudicotyledons</taxon>
        <taxon>Gunneridae</taxon>
        <taxon>Pentapetalae</taxon>
        <taxon>asterids</taxon>
        <taxon>campanulids</taxon>
        <taxon>Asterales</taxon>
        <taxon>Asteraceae</taxon>
        <taxon>Asteroideae</taxon>
        <taxon>Heliantheae alliance</taxon>
        <taxon>Eupatorieae</taxon>
        <taxon>Mikania</taxon>
    </lineage>
</organism>
<dbReference type="SUPFAM" id="SSF52058">
    <property type="entry name" value="L domain-like"/>
    <property type="match status" value="1"/>
</dbReference>
<dbReference type="Pfam" id="PF00560">
    <property type="entry name" value="LRR_1"/>
    <property type="match status" value="3"/>
</dbReference>
<evidence type="ECO:0000259" key="13">
    <source>
        <dbReference type="PROSITE" id="PS50011"/>
    </source>
</evidence>
<dbReference type="PANTHER" id="PTHR27000">
    <property type="entry name" value="LEUCINE-RICH REPEAT RECEPTOR-LIKE PROTEIN KINASE FAMILY PROTEIN-RELATED"/>
    <property type="match status" value="1"/>
</dbReference>
<evidence type="ECO:0000256" key="10">
    <source>
        <dbReference type="ARBA" id="ARBA00023180"/>
    </source>
</evidence>
<keyword evidence="4 11" id="KW-0812">Transmembrane</keyword>
<dbReference type="Gene3D" id="3.80.10.10">
    <property type="entry name" value="Ribonuclease Inhibitor"/>
    <property type="match status" value="1"/>
</dbReference>
<keyword evidence="9" id="KW-0675">Receptor</keyword>
<dbReference type="InterPro" id="IPR013210">
    <property type="entry name" value="LRR_N_plant-typ"/>
</dbReference>
<dbReference type="GO" id="GO:0005886">
    <property type="term" value="C:plasma membrane"/>
    <property type="evidence" value="ECO:0007669"/>
    <property type="project" value="UniProtKB-SubCell"/>
</dbReference>
<dbReference type="InterPro" id="IPR001245">
    <property type="entry name" value="Ser-Thr/Tyr_kinase_cat_dom"/>
</dbReference>
<dbReference type="FunFam" id="3.80.10.10:FF:000400">
    <property type="entry name" value="Nuclear pore complex protein NUP107"/>
    <property type="match status" value="1"/>
</dbReference>
<feature type="transmembrane region" description="Helical" evidence="11">
    <location>
        <begin position="224"/>
        <end position="249"/>
    </location>
</feature>
<dbReference type="InterPro" id="IPR011009">
    <property type="entry name" value="Kinase-like_dom_sf"/>
</dbReference>
<keyword evidence="8 11" id="KW-0472">Membrane</keyword>
<dbReference type="Pfam" id="PF07714">
    <property type="entry name" value="PK_Tyr_Ser-Thr"/>
    <property type="match status" value="1"/>
</dbReference>
<dbReference type="GO" id="GO:0004672">
    <property type="term" value="F:protein kinase activity"/>
    <property type="evidence" value="ECO:0007669"/>
    <property type="project" value="InterPro"/>
</dbReference>
<keyword evidence="3" id="KW-0433">Leucine-rich repeat</keyword>
<dbReference type="Proteomes" id="UP000326396">
    <property type="component" value="Unassembled WGS sequence"/>
</dbReference>
<sequence length="541" mass="59310">MASFTCILDHLILFSLALLFFTQPSSIIAEDDAKCLQGVHNSLRDPESKLSSWNFNNNTAGFICTFEFVRCWIDQENRVLELTPRDQGLAGSFPSDLRFCESLQKLDLAGNNLTGSIPTELCTWLPYLVELDLSGNQLTGEIPATLGNCSFLNVISLSDNQLSGNIPPQFSNLVRLNKFSVANNVLSGPIPSSLSKFGSSSFEGNRGLCGEPIGSCGGFKTKNLAIIIAAGVFGAAASLLIGLGLWWWCFTKSKRTRRSGIAGEDESGSWSDTLRSHKLVQVTLFQKPLVKVRLVDLMIATNNFMENEKLLVYKHMANGTLSSLLAKQSSLLDWPTRFKIGLGAARGLAWLHHGCQPSILHQNISSNAIFVDEDYDARIVDVGLARLMDSSNNHLNESSFVNGELGEFGYVAPEYSTSMVASLKGDTYSLGVVLMELATGQKPTNVTVAEEGYKGYLVDWVNQLSVSGQIKSAIDKNIRGTGDDEKIIEFLRIAGNCVSKAIARWSMYEVYEALDSMAQELGLSEHHDEFPLLFNTQNDVI</sequence>
<keyword evidence="7 11" id="KW-1133">Transmembrane helix</keyword>
<keyword evidence="5 12" id="KW-0732">Signal</keyword>
<comment type="subcellular location">
    <subcellularLocation>
        <location evidence="1">Cell membrane</location>
        <topology evidence="1">Single-pass membrane protein</topology>
    </subcellularLocation>
    <subcellularLocation>
        <location evidence="2">Membrane</location>
        <topology evidence="2">Single-pass type I membrane protein</topology>
    </subcellularLocation>
</comment>
<evidence type="ECO:0000256" key="7">
    <source>
        <dbReference type="ARBA" id="ARBA00022989"/>
    </source>
</evidence>
<accession>A0A5N6LJ51</accession>
<dbReference type="EMBL" id="SZYD01000231">
    <property type="protein sequence ID" value="KAD2028393.1"/>
    <property type="molecule type" value="Genomic_DNA"/>
</dbReference>
<dbReference type="InterPro" id="IPR000719">
    <property type="entry name" value="Prot_kinase_dom"/>
</dbReference>
<dbReference type="OrthoDB" id="598358at2759"/>
<dbReference type="InterPro" id="IPR032675">
    <property type="entry name" value="LRR_dom_sf"/>
</dbReference>
<dbReference type="PANTHER" id="PTHR27000:SF642">
    <property type="entry name" value="INACTIVE LEUCINE-RICH REPEAT RECEPTOR KINASE XIAO-RELATED"/>
    <property type="match status" value="1"/>
</dbReference>
<evidence type="ECO:0000256" key="11">
    <source>
        <dbReference type="SAM" id="Phobius"/>
    </source>
</evidence>
<dbReference type="InterPro" id="IPR001611">
    <property type="entry name" value="Leu-rich_rpt"/>
</dbReference>
<dbReference type="AlphaFoldDB" id="A0A5N6LJ51"/>
<dbReference type="GO" id="GO:0005524">
    <property type="term" value="F:ATP binding"/>
    <property type="evidence" value="ECO:0007669"/>
    <property type="project" value="InterPro"/>
</dbReference>
<dbReference type="SUPFAM" id="SSF56112">
    <property type="entry name" value="Protein kinase-like (PK-like)"/>
    <property type="match status" value="1"/>
</dbReference>
<name>A0A5N6LJ51_9ASTR</name>
<keyword evidence="10" id="KW-0325">Glycoprotein</keyword>
<evidence type="ECO:0000256" key="2">
    <source>
        <dbReference type="ARBA" id="ARBA00004479"/>
    </source>
</evidence>
<keyword evidence="6" id="KW-0677">Repeat</keyword>
<evidence type="ECO:0000256" key="1">
    <source>
        <dbReference type="ARBA" id="ARBA00004162"/>
    </source>
</evidence>
<dbReference type="Pfam" id="PF08263">
    <property type="entry name" value="LRRNT_2"/>
    <property type="match status" value="1"/>
</dbReference>
<evidence type="ECO:0000313" key="14">
    <source>
        <dbReference type="EMBL" id="KAD2028393.1"/>
    </source>
</evidence>
<reference evidence="14 15" key="1">
    <citation type="submission" date="2019-05" db="EMBL/GenBank/DDBJ databases">
        <title>Mikania micrantha, genome provides insights into the molecular mechanism of rapid growth.</title>
        <authorList>
            <person name="Liu B."/>
        </authorList>
    </citation>
    <scope>NUCLEOTIDE SEQUENCE [LARGE SCALE GENOMIC DNA]</scope>
    <source>
        <strain evidence="14">NLD-2019</strain>
        <tissue evidence="14">Leaf</tissue>
    </source>
</reference>
<gene>
    <name evidence="14" type="ORF">E3N88_41997</name>
</gene>
<evidence type="ECO:0000256" key="9">
    <source>
        <dbReference type="ARBA" id="ARBA00023170"/>
    </source>
</evidence>
<evidence type="ECO:0000256" key="5">
    <source>
        <dbReference type="ARBA" id="ARBA00022729"/>
    </source>
</evidence>
<evidence type="ECO:0000313" key="15">
    <source>
        <dbReference type="Proteomes" id="UP000326396"/>
    </source>
</evidence>
<evidence type="ECO:0000256" key="6">
    <source>
        <dbReference type="ARBA" id="ARBA00022737"/>
    </source>
</evidence>
<dbReference type="Gene3D" id="1.10.510.10">
    <property type="entry name" value="Transferase(Phosphotransferase) domain 1"/>
    <property type="match status" value="1"/>
</dbReference>
<evidence type="ECO:0000256" key="3">
    <source>
        <dbReference type="ARBA" id="ARBA00022614"/>
    </source>
</evidence>
<feature type="domain" description="Protein kinase" evidence="13">
    <location>
        <begin position="222"/>
        <end position="541"/>
    </location>
</feature>
<evidence type="ECO:0000256" key="4">
    <source>
        <dbReference type="ARBA" id="ARBA00022692"/>
    </source>
</evidence>
<evidence type="ECO:0000256" key="8">
    <source>
        <dbReference type="ARBA" id="ARBA00023136"/>
    </source>
</evidence>
<evidence type="ECO:0000256" key="12">
    <source>
        <dbReference type="SAM" id="SignalP"/>
    </source>
</evidence>